<protein>
    <submittedName>
        <fullName evidence="1">Uncharacterized protein</fullName>
    </submittedName>
</protein>
<reference evidence="1" key="1">
    <citation type="journal article" date="2016" name="Proc. Natl. Acad. Sci. U.S.A.">
        <title>Lipid metabolic changes in an early divergent fungus govern the establishment of a mutualistic symbiosis with endobacteria.</title>
        <authorList>
            <person name="Lastovetsky O.A."/>
            <person name="Gaspar M.L."/>
            <person name="Mondo S.J."/>
            <person name="LaButti K.M."/>
            <person name="Sandor L."/>
            <person name="Grigoriev I.V."/>
            <person name="Henry S.A."/>
            <person name="Pawlowska T.E."/>
        </authorList>
    </citation>
    <scope>NUCLEOTIDE SEQUENCE [LARGE SCALE GENOMIC DNA]</scope>
    <source>
        <strain evidence="1">ATCC 52814</strain>
    </source>
</reference>
<sequence>MLSYAPQRRPERNENLVQEIIRNFPAMLAQCNSFVRIYHHAYEIMRNHEGSSINSEDRPNSDDCTKSGSLYIIISPLMRMRLIEEGNRHTHNLPTMEEVAAVIVE</sequence>
<dbReference type="Proteomes" id="UP000242414">
    <property type="component" value="Unassembled WGS sequence"/>
</dbReference>
<dbReference type="OrthoDB" id="2288743at2759"/>
<organism evidence="1">
    <name type="scientific">Rhizopus microsporus var. microsporus</name>
    <dbReference type="NCBI Taxonomy" id="86635"/>
    <lineage>
        <taxon>Eukaryota</taxon>
        <taxon>Fungi</taxon>
        <taxon>Fungi incertae sedis</taxon>
        <taxon>Mucoromycota</taxon>
        <taxon>Mucoromycotina</taxon>
        <taxon>Mucoromycetes</taxon>
        <taxon>Mucorales</taxon>
        <taxon>Mucorineae</taxon>
        <taxon>Rhizopodaceae</taxon>
        <taxon>Rhizopus</taxon>
    </lineage>
</organism>
<gene>
    <name evidence="1" type="ORF">BCV72DRAFT_309628</name>
</gene>
<dbReference type="VEuPathDB" id="FungiDB:BCV72DRAFT_309628"/>
<evidence type="ECO:0000313" key="1">
    <source>
        <dbReference type="EMBL" id="ORE01881.1"/>
    </source>
</evidence>
<accession>A0A1X0QQ62</accession>
<dbReference type="EMBL" id="KV922090">
    <property type="protein sequence ID" value="ORE01881.1"/>
    <property type="molecule type" value="Genomic_DNA"/>
</dbReference>
<name>A0A1X0QQ62_RHIZD</name>
<proteinExistence type="predicted"/>
<dbReference type="AlphaFoldDB" id="A0A1X0QQ62"/>